<evidence type="ECO:0000313" key="1">
    <source>
        <dbReference type="EMBL" id="NAW12645.1"/>
    </source>
</evidence>
<dbReference type="Gene3D" id="3.30.70.270">
    <property type="match status" value="1"/>
</dbReference>
<dbReference type="Proteomes" id="UP000448235">
    <property type="component" value="Unassembled WGS sequence"/>
</dbReference>
<gene>
    <name evidence="1" type="ORF">GRB80_07275</name>
</gene>
<evidence type="ECO:0008006" key="3">
    <source>
        <dbReference type="Google" id="ProtNLM"/>
    </source>
</evidence>
<keyword evidence="2" id="KW-1185">Reference proteome</keyword>
<sequence>MQSLESRMEVAAATERILAAFESFFEIEECALHISVSIGVDCSDKATRQAHDLLQIAGGSRRTKGTQYLAVVSGEGSNTPTNLFTRLM</sequence>
<proteinExistence type="predicted"/>
<accession>A0A7X5ALQ4</accession>
<dbReference type="InterPro" id="IPR043128">
    <property type="entry name" value="Rev_trsase/Diguanyl_cyclase"/>
</dbReference>
<reference evidence="1 2" key="1">
    <citation type="submission" date="2019-12" db="EMBL/GenBank/DDBJ databases">
        <title>Draft genome sequencing of Halomonas icarensis D1-1.</title>
        <authorList>
            <person name="Pandiyan K."/>
            <person name="Kushwaha P."/>
            <person name="Gowdham M."/>
            <person name="Chakdar H."/>
            <person name="Singh A."/>
            <person name="Kumar M."/>
            <person name="Saxena A.K."/>
        </authorList>
    </citation>
    <scope>NUCLEOTIDE SEQUENCE [LARGE SCALE GENOMIC DNA]</scope>
    <source>
        <strain evidence="1 2">D1-1</strain>
    </source>
</reference>
<organism evidence="1 2">
    <name type="scientific">Halomonas icarae</name>
    <dbReference type="NCBI Taxonomy" id="2691040"/>
    <lineage>
        <taxon>Bacteria</taxon>
        <taxon>Pseudomonadati</taxon>
        <taxon>Pseudomonadota</taxon>
        <taxon>Gammaproteobacteria</taxon>
        <taxon>Oceanospirillales</taxon>
        <taxon>Halomonadaceae</taxon>
        <taxon>Halomonas</taxon>
    </lineage>
</organism>
<evidence type="ECO:0000313" key="2">
    <source>
        <dbReference type="Proteomes" id="UP000448235"/>
    </source>
</evidence>
<dbReference type="AlphaFoldDB" id="A0A7X5ALQ4"/>
<dbReference type="EMBL" id="WUTS01000001">
    <property type="protein sequence ID" value="NAW12645.1"/>
    <property type="molecule type" value="Genomic_DNA"/>
</dbReference>
<name>A0A7X5ALQ4_9GAMM</name>
<protein>
    <recommendedName>
        <fullName evidence="3">GGDEF domain-containing protein</fullName>
    </recommendedName>
</protein>
<comment type="caution">
    <text evidence="1">The sequence shown here is derived from an EMBL/GenBank/DDBJ whole genome shotgun (WGS) entry which is preliminary data.</text>
</comment>